<dbReference type="PROSITE" id="PS50853">
    <property type="entry name" value="FN3"/>
    <property type="match status" value="3"/>
</dbReference>
<feature type="transmembrane region" description="Helical" evidence="2">
    <location>
        <begin position="1046"/>
        <end position="1066"/>
    </location>
</feature>
<dbReference type="RefSeq" id="XP_018022807.1">
    <property type="nucleotide sequence ID" value="XM_018167318.1"/>
</dbReference>
<keyword evidence="5" id="KW-0675">Receptor</keyword>
<dbReference type="OrthoDB" id="6382334at2759"/>
<accession>A0A8B7PAN0</accession>
<feature type="domain" description="Fibronectin type-III" evidence="3">
    <location>
        <begin position="849"/>
        <end position="940"/>
    </location>
</feature>
<dbReference type="InterPro" id="IPR050713">
    <property type="entry name" value="RTP_Phos/Ushers"/>
</dbReference>
<dbReference type="CDD" id="cd00063">
    <property type="entry name" value="FN3"/>
    <property type="match status" value="2"/>
</dbReference>
<protein>
    <submittedName>
        <fullName evidence="5">Cytokine receptor</fullName>
    </submittedName>
</protein>
<dbReference type="InterPro" id="IPR003961">
    <property type="entry name" value="FN3_dom"/>
</dbReference>
<name>A0A8B7PAN0_HYAAZ</name>
<keyword evidence="2" id="KW-0812">Transmembrane</keyword>
<dbReference type="Proteomes" id="UP000694843">
    <property type="component" value="Unplaced"/>
</dbReference>
<feature type="compositionally biased region" description="Polar residues" evidence="1">
    <location>
        <begin position="1148"/>
        <end position="1157"/>
    </location>
</feature>
<dbReference type="AlphaFoldDB" id="A0A8B7PAN0"/>
<keyword evidence="4" id="KW-1185">Reference proteome</keyword>
<evidence type="ECO:0000256" key="1">
    <source>
        <dbReference type="SAM" id="MobiDB-lite"/>
    </source>
</evidence>
<dbReference type="OMA" id="ACTISEC"/>
<reference evidence="5" key="1">
    <citation type="submission" date="2025-08" db="UniProtKB">
        <authorList>
            <consortium name="RefSeq"/>
        </authorList>
    </citation>
    <scope>IDENTIFICATION</scope>
    <source>
        <tissue evidence="5">Whole organism</tissue>
    </source>
</reference>
<dbReference type="GO" id="GO:0016020">
    <property type="term" value="C:membrane"/>
    <property type="evidence" value="ECO:0007669"/>
    <property type="project" value="UniProtKB-SubCell"/>
</dbReference>
<feature type="region of interest" description="Disordered" evidence="1">
    <location>
        <begin position="1126"/>
        <end position="1247"/>
    </location>
</feature>
<dbReference type="Pfam" id="PF00041">
    <property type="entry name" value="fn3"/>
    <property type="match status" value="1"/>
</dbReference>
<proteinExistence type="predicted"/>
<evidence type="ECO:0000313" key="4">
    <source>
        <dbReference type="Proteomes" id="UP000694843"/>
    </source>
</evidence>
<organism evidence="4 5">
    <name type="scientific">Hyalella azteca</name>
    <name type="common">Amphipod</name>
    <dbReference type="NCBI Taxonomy" id="294128"/>
    <lineage>
        <taxon>Eukaryota</taxon>
        <taxon>Metazoa</taxon>
        <taxon>Ecdysozoa</taxon>
        <taxon>Arthropoda</taxon>
        <taxon>Crustacea</taxon>
        <taxon>Multicrustacea</taxon>
        <taxon>Malacostraca</taxon>
        <taxon>Eumalacostraca</taxon>
        <taxon>Peracarida</taxon>
        <taxon>Amphipoda</taxon>
        <taxon>Senticaudata</taxon>
        <taxon>Talitrida</taxon>
        <taxon>Talitroidea</taxon>
        <taxon>Hyalellidae</taxon>
        <taxon>Hyalella</taxon>
    </lineage>
</organism>
<evidence type="ECO:0000313" key="5">
    <source>
        <dbReference type="RefSeq" id="XP_018022807.1"/>
    </source>
</evidence>
<evidence type="ECO:0000256" key="2">
    <source>
        <dbReference type="SAM" id="Phobius"/>
    </source>
</evidence>
<dbReference type="KEGG" id="hazt:108678829"/>
<keyword evidence="2" id="KW-0472">Membrane</keyword>
<dbReference type="InterPro" id="IPR036116">
    <property type="entry name" value="FN3_sf"/>
</dbReference>
<dbReference type="PANTHER" id="PTHR46957:SF3">
    <property type="entry name" value="CYTOKINE RECEPTOR"/>
    <property type="match status" value="1"/>
</dbReference>
<feature type="compositionally biased region" description="Low complexity" evidence="1">
    <location>
        <begin position="1188"/>
        <end position="1214"/>
    </location>
</feature>
<keyword evidence="2" id="KW-1133">Transmembrane helix</keyword>
<feature type="domain" description="Fibronectin type-III" evidence="3">
    <location>
        <begin position="742"/>
        <end position="844"/>
    </location>
</feature>
<gene>
    <name evidence="5" type="primary">LOC108678829</name>
</gene>
<dbReference type="SUPFAM" id="SSF49265">
    <property type="entry name" value="Fibronectin type III"/>
    <property type="match status" value="3"/>
</dbReference>
<feature type="compositionally biased region" description="Polar residues" evidence="1">
    <location>
        <begin position="1172"/>
        <end position="1183"/>
    </location>
</feature>
<feature type="domain" description="Fibronectin type-III" evidence="3">
    <location>
        <begin position="507"/>
        <end position="607"/>
    </location>
</feature>
<dbReference type="GeneID" id="108678829"/>
<dbReference type="InterPro" id="IPR013783">
    <property type="entry name" value="Ig-like_fold"/>
</dbReference>
<sequence length="1247" mass="136666">MVRSVSACVAGAMGHGDPQVDALPEVRDVEDVLTCHSLPAVQGVPMLSHGQKIPVSQDVQSFSWLAYVQNIWATQEEEKTRALPDVRNTALVPDVRNTALLPDARSSLPPHGITPCSRGLQPPSFRCRRWLCLHGFLPKMLVLLGILLIVCPALGLKCRSYETISMGASGHHAIRHSRSHRHSHRSQALGEIVPRLDMEVEVGQELEVYCNFNSSELANANVSFRTLSRQAGYETLDVERVNASTIKTTLSRSAPDEFKLSCSYREDGSNKWTTACLKNVDFGYAPLPLEDFGCVSPNWSYLNCSWRRPLNPINTNYTFYFFVRNLVQLSPIEGVSQRQNWFKLESDRNYGTRANVTILITASNSLGVRNFTHDVDVYSVVVPSPPPWVNATEVGVAGASLTWQLDHRMDAFPAPLLQELAWRVLPSFSWTKTVSPATYVEVTTPAGAVEKHVYHAHVPLPYKHVPYELRVRLHTGQGPVRDDFWSQPAFVRVTTLSARPELNVSVDPSSYETHDYIESRDVFVYWRQLDPLHENGPDFHYRVLATADPPAASPSPSPVIAYRTYAKFPQMAKNVSYSFEITAVNDVGAAPAHSVVLVPPTSLTPDVPEVFTVIKYKTEQDRLLYRLMWKPPLQLGTEHSPVGTDPVVSYTFFWCPKPTFDLRCEEDLQWESTGQNLESYRVRDQNLHHSLGAGALGLLYERNMTDLPQNRQFGIAAIAASGMSSGIKWATCSVPYDDSPPAPRAPSADCLSSRSVKLSWNFECPDKSAVPLYVRISFCETGPAASPDAARCDTNVTVEERPLTGPAVIDGLRPSSTVMFYLSVVSVVGTSRDSVPVRLTLPEDVPEGPPQSLAVTSRTNTSLTLQWTSPLDVTTNGQLVAYQVTTSPPSGVVRVAGRDTQVVLRDLRPYQAYQVLVVACTRAGCAVNHSAVAGATTRPGLPEKVEQLSVSRRDGRMSWAYTPDLCHSASCSFDVIVVNNDTVHSYTGIREHALSLRGLNLTCVSGQPLNVSVRATGVDDLGAPLHGPWHVKEEPCVVSVVTSLEWWIVAIVVAVGILITVAIFVVTKCGLSAIREIMTAPNLPDFKSGDLKSIGEKKVKPDLPPTGPASSQQALFNPAYTSLHLPSPVTRCPPQQDLFDEGKRMPLLSQSSVNSETEGPEEASERHERNPSGDSSRGGSSEADSALASTAEAQDSASQQDSASASSQDSAHSSLRQGRDLWPPVGTVRQRSPGPYVLHGEHDGDLE</sequence>
<dbReference type="Gene3D" id="2.60.40.10">
    <property type="entry name" value="Immunoglobulins"/>
    <property type="match status" value="4"/>
</dbReference>
<dbReference type="SMART" id="SM00060">
    <property type="entry name" value="FN3"/>
    <property type="match status" value="4"/>
</dbReference>
<dbReference type="PANTHER" id="PTHR46957">
    <property type="entry name" value="CYTOKINE RECEPTOR"/>
    <property type="match status" value="1"/>
</dbReference>
<evidence type="ECO:0000259" key="3">
    <source>
        <dbReference type="PROSITE" id="PS50853"/>
    </source>
</evidence>
<feature type="transmembrane region" description="Helical" evidence="2">
    <location>
        <begin position="136"/>
        <end position="156"/>
    </location>
</feature>